<keyword evidence="2" id="KW-0808">Transferase</keyword>
<dbReference type="GO" id="GO:0016773">
    <property type="term" value="F:phosphotransferase activity, alcohol group as acceptor"/>
    <property type="evidence" value="ECO:0007669"/>
    <property type="project" value="InterPro"/>
</dbReference>
<dbReference type="Gene3D" id="3.90.1200.10">
    <property type="match status" value="1"/>
</dbReference>
<dbReference type="InterPro" id="IPR006748">
    <property type="entry name" value="NH2Glyco/OHUrea_AB-resist_kin"/>
</dbReference>
<gene>
    <name evidence="2" type="ORF">FNX44_026640</name>
    <name evidence="1" type="ORF">H3147_06570</name>
</gene>
<name>A0A5P0YYG5_9ACTN</name>
<evidence type="ECO:0000313" key="3">
    <source>
        <dbReference type="Proteomes" id="UP000320857"/>
    </source>
</evidence>
<protein>
    <submittedName>
        <fullName evidence="2">Kinase</fullName>
    </submittedName>
</protein>
<reference evidence="2 3" key="1">
    <citation type="submission" date="2019-10" db="EMBL/GenBank/DDBJ databases">
        <title>Streptomyces sp. nov., a novel actinobacterium isolated from alkaline environment.</title>
        <authorList>
            <person name="Golinska P."/>
        </authorList>
    </citation>
    <scope>NUCLEOTIDE SEQUENCE [LARGE SCALE GENOMIC DNA]</scope>
    <source>
        <strain evidence="2 3">OF1</strain>
    </source>
</reference>
<accession>A0A5P0YYG5</accession>
<dbReference type="RefSeq" id="WP_153507762.1">
    <property type="nucleotide sequence ID" value="NZ_JABJXA010000025.1"/>
</dbReference>
<dbReference type="Proteomes" id="UP000517765">
    <property type="component" value="Unassembled WGS sequence"/>
</dbReference>
<dbReference type="SUPFAM" id="SSF56112">
    <property type="entry name" value="Protein kinase-like (PK-like)"/>
    <property type="match status" value="1"/>
</dbReference>
<reference evidence="4" key="2">
    <citation type="submission" date="2020-05" db="EMBL/GenBank/DDBJ databases">
        <title>Classification of alakaliphilic streptomycetes isolated from an alkaline soil next to Lonar Crater, India and a proposal for the recognition of Streptomyces alkaliterrae sp. nov.</title>
        <authorList>
            <person name="Golinska P."/>
        </authorList>
    </citation>
    <scope>NUCLEOTIDE SEQUENCE [LARGE SCALE GENOMIC DNA]</scope>
    <source>
        <strain evidence="4">OF8</strain>
    </source>
</reference>
<dbReference type="EMBL" id="JABJXA010000025">
    <property type="protein sequence ID" value="MBB1258496.1"/>
    <property type="molecule type" value="Genomic_DNA"/>
</dbReference>
<comment type="caution">
    <text evidence="2">The sequence shown here is derived from an EMBL/GenBank/DDBJ whole genome shotgun (WGS) entry which is preliminary data.</text>
</comment>
<evidence type="ECO:0000313" key="1">
    <source>
        <dbReference type="EMBL" id="MBB1258496.1"/>
    </source>
</evidence>
<organism evidence="2 3">
    <name type="scientific">Streptomyces alkaliterrae</name>
    <dbReference type="NCBI Taxonomy" id="2213162"/>
    <lineage>
        <taxon>Bacteria</taxon>
        <taxon>Bacillati</taxon>
        <taxon>Actinomycetota</taxon>
        <taxon>Actinomycetes</taxon>
        <taxon>Kitasatosporales</taxon>
        <taxon>Streptomycetaceae</taxon>
        <taxon>Streptomyces</taxon>
    </lineage>
</organism>
<dbReference type="AlphaFoldDB" id="A0A5P0YYG5"/>
<keyword evidence="3" id="KW-1185">Reference proteome</keyword>
<evidence type="ECO:0000313" key="4">
    <source>
        <dbReference type="Proteomes" id="UP000517765"/>
    </source>
</evidence>
<sequence length="299" mass="32441">MVHPPRLEPPQRLVRNLGSAHPWLREVASVAEELIDRWRLRPVRLAAPGGRDSLVLLVEQADGAPAALKLSSLGSRRVAAEAAALTRWDGLGAVRLLRADADAGALLLERLQGEVSLRSLPEQKAVLEAASVLRRLWVQPGDHPFPTVAEHTGHAVETLFAAAPAELASLVEEARANRERLLADAGEGVLLHGDFRQGAVLAAPGDRAPWLAVGPHPLVGDPAYDLARLARDRLHDLVASPGAAAQVRRRLRRLADSLELDQERLRGWAHYRAVESGLRHLAAGDREDGETLLEFAAWV</sequence>
<keyword evidence="2" id="KW-0418">Kinase</keyword>
<dbReference type="OrthoDB" id="3638028at2"/>
<dbReference type="GO" id="GO:0019748">
    <property type="term" value="P:secondary metabolic process"/>
    <property type="evidence" value="ECO:0007669"/>
    <property type="project" value="InterPro"/>
</dbReference>
<dbReference type="Proteomes" id="UP000320857">
    <property type="component" value="Unassembled WGS sequence"/>
</dbReference>
<dbReference type="InterPro" id="IPR011009">
    <property type="entry name" value="Kinase-like_dom_sf"/>
</dbReference>
<dbReference type="Pfam" id="PF04655">
    <property type="entry name" value="APH_6_hur"/>
    <property type="match status" value="1"/>
</dbReference>
<reference evidence="1" key="3">
    <citation type="journal article" name="Syst. Appl. Microbiol.">
        <title>Streptomyces alkaliterrae sp. nov., isolated from an alkaline soil, and emended descriptions of Streptomyces alkaliphilus, Streptomyces calidiresistens and Streptomyces durbertensis.</title>
        <authorList>
            <person name="Swiecimska M."/>
            <person name="Golinska P."/>
            <person name="Nouioui I."/>
            <person name="Wypij M."/>
            <person name="Rai M."/>
            <person name="Sangal V."/>
            <person name="Goodfellow M."/>
        </authorList>
    </citation>
    <scope>NUCLEOTIDE SEQUENCE</scope>
    <source>
        <strain evidence="1">OF8</strain>
    </source>
</reference>
<proteinExistence type="predicted"/>
<dbReference type="GO" id="GO:0016301">
    <property type="term" value="F:kinase activity"/>
    <property type="evidence" value="ECO:0007669"/>
    <property type="project" value="UniProtKB-KW"/>
</dbReference>
<evidence type="ECO:0000313" key="2">
    <source>
        <dbReference type="EMBL" id="MQS05346.1"/>
    </source>
</evidence>
<dbReference type="EMBL" id="VJYK02000531">
    <property type="protein sequence ID" value="MQS05346.1"/>
    <property type="molecule type" value="Genomic_DNA"/>
</dbReference>